<evidence type="ECO:0000256" key="1">
    <source>
        <dbReference type="SAM" id="MobiDB-lite"/>
    </source>
</evidence>
<accession>A0A9W6F477</accession>
<sequence length="133" mass="14469">MGFHGEGPELTHAVGPELYHQERQAAAATAAAVEPPPPPLPQPQQQSAPGCVTLATESRAWLPPNPGPTEPSCLARLLVRRRCTELSDQTPMYVYMYPSPFSPSLRVASGLPKSHTRVFRHRVGLKRPAPTKS</sequence>
<gene>
    <name evidence="2" type="primary">PLEST002851</name>
    <name evidence="2" type="ORF">PLESTB_001042400</name>
</gene>
<feature type="region of interest" description="Disordered" evidence="1">
    <location>
        <begin position="1"/>
        <end position="67"/>
    </location>
</feature>
<protein>
    <submittedName>
        <fullName evidence="2">Uncharacterized protein</fullName>
    </submittedName>
</protein>
<comment type="caution">
    <text evidence="2">The sequence shown here is derived from an EMBL/GenBank/DDBJ whole genome shotgun (WGS) entry which is preliminary data.</text>
</comment>
<proteinExistence type="predicted"/>
<keyword evidence="3" id="KW-1185">Reference proteome</keyword>
<dbReference type="EMBL" id="BRXU01000014">
    <property type="protein sequence ID" value="GLC55903.1"/>
    <property type="molecule type" value="Genomic_DNA"/>
</dbReference>
<evidence type="ECO:0000313" key="3">
    <source>
        <dbReference type="Proteomes" id="UP001165080"/>
    </source>
</evidence>
<evidence type="ECO:0000313" key="2">
    <source>
        <dbReference type="EMBL" id="GLC55903.1"/>
    </source>
</evidence>
<feature type="compositionally biased region" description="Low complexity" evidence="1">
    <location>
        <begin position="24"/>
        <end position="33"/>
    </location>
</feature>
<name>A0A9W6F477_9CHLO</name>
<organism evidence="2 3">
    <name type="scientific">Pleodorina starrii</name>
    <dbReference type="NCBI Taxonomy" id="330485"/>
    <lineage>
        <taxon>Eukaryota</taxon>
        <taxon>Viridiplantae</taxon>
        <taxon>Chlorophyta</taxon>
        <taxon>core chlorophytes</taxon>
        <taxon>Chlorophyceae</taxon>
        <taxon>CS clade</taxon>
        <taxon>Chlamydomonadales</taxon>
        <taxon>Volvocaceae</taxon>
        <taxon>Pleodorina</taxon>
    </lineage>
</organism>
<reference evidence="2 3" key="1">
    <citation type="journal article" date="2023" name="Commun. Biol.">
        <title>Reorganization of the ancestral sex-determining regions during the evolution of trioecy in Pleodorina starrii.</title>
        <authorList>
            <person name="Takahashi K."/>
            <person name="Suzuki S."/>
            <person name="Kawai-Toyooka H."/>
            <person name="Yamamoto K."/>
            <person name="Hamaji T."/>
            <person name="Ootsuki R."/>
            <person name="Yamaguchi H."/>
            <person name="Kawachi M."/>
            <person name="Higashiyama T."/>
            <person name="Nozaki H."/>
        </authorList>
    </citation>
    <scope>NUCLEOTIDE SEQUENCE [LARGE SCALE GENOMIC DNA]</scope>
    <source>
        <strain evidence="2 3">NIES-4479</strain>
    </source>
</reference>
<dbReference type="AlphaFoldDB" id="A0A9W6F477"/>
<dbReference type="Proteomes" id="UP001165080">
    <property type="component" value="Unassembled WGS sequence"/>
</dbReference>